<dbReference type="InterPro" id="IPR036339">
    <property type="entry name" value="PUB-like_dom_sf"/>
</dbReference>
<feature type="domain" description="WLM" evidence="2">
    <location>
        <begin position="133"/>
        <end position="323"/>
    </location>
</feature>
<dbReference type="InterPro" id="IPR029071">
    <property type="entry name" value="Ubiquitin-like_domsf"/>
</dbReference>
<evidence type="ECO:0000256" key="1">
    <source>
        <dbReference type="SAM" id="MobiDB-lite"/>
    </source>
</evidence>
<dbReference type="SMART" id="SM00580">
    <property type="entry name" value="PUG"/>
    <property type="match status" value="1"/>
</dbReference>
<reference evidence="3" key="1">
    <citation type="submission" date="2023-02" db="EMBL/GenBank/DDBJ databases">
        <title>Genome of toxic invasive species Heracleum sosnowskyi carries increased number of genes despite the absence of recent whole-genome duplications.</title>
        <authorList>
            <person name="Schelkunov M."/>
            <person name="Shtratnikova V."/>
            <person name="Makarenko M."/>
            <person name="Klepikova A."/>
            <person name="Omelchenko D."/>
            <person name="Novikova G."/>
            <person name="Obukhova E."/>
            <person name="Bogdanov V."/>
            <person name="Penin A."/>
            <person name="Logacheva M."/>
        </authorList>
    </citation>
    <scope>NUCLEOTIDE SEQUENCE</scope>
    <source>
        <strain evidence="3">Hsosn_3</strain>
        <tissue evidence="3">Leaf</tissue>
    </source>
</reference>
<dbReference type="CDD" id="cd10463">
    <property type="entry name" value="PUB_WLM"/>
    <property type="match status" value="1"/>
</dbReference>
<dbReference type="PANTHER" id="PTHR47796">
    <property type="entry name" value="ZINC METALLOPROTEINASE-LIKE PROTEIN"/>
    <property type="match status" value="1"/>
</dbReference>
<evidence type="ECO:0000259" key="2">
    <source>
        <dbReference type="PROSITE" id="PS51397"/>
    </source>
</evidence>
<reference evidence="3" key="2">
    <citation type="submission" date="2023-05" db="EMBL/GenBank/DDBJ databases">
        <authorList>
            <person name="Schelkunov M.I."/>
        </authorList>
    </citation>
    <scope>NUCLEOTIDE SEQUENCE</scope>
    <source>
        <strain evidence="3">Hsosn_3</strain>
        <tissue evidence="3">Leaf</tissue>
    </source>
</reference>
<keyword evidence="4" id="KW-1185">Reference proteome</keyword>
<dbReference type="InterPro" id="IPR018997">
    <property type="entry name" value="PUB_domain"/>
</dbReference>
<feature type="region of interest" description="Disordered" evidence="1">
    <location>
        <begin position="536"/>
        <end position="562"/>
    </location>
</feature>
<dbReference type="PANTHER" id="PTHR47796:SF1">
    <property type="entry name" value="OS08G0500800 PROTEIN"/>
    <property type="match status" value="1"/>
</dbReference>
<comment type="caution">
    <text evidence="3">The sequence shown here is derived from an EMBL/GenBank/DDBJ whole genome shotgun (WGS) entry which is preliminary data.</text>
</comment>
<dbReference type="PROSITE" id="PS51397">
    <property type="entry name" value="WLM"/>
    <property type="match status" value="1"/>
</dbReference>
<dbReference type="AlphaFoldDB" id="A0AAD8J2M3"/>
<dbReference type="SUPFAM" id="SSF143503">
    <property type="entry name" value="PUG domain-like"/>
    <property type="match status" value="1"/>
</dbReference>
<dbReference type="EMBL" id="JAUIZM010000002">
    <property type="protein sequence ID" value="KAK1396141.1"/>
    <property type="molecule type" value="Genomic_DNA"/>
</dbReference>
<dbReference type="InterPro" id="IPR013536">
    <property type="entry name" value="WLM_dom"/>
</dbReference>
<dbReference type="Gene3D" id="1.20.58.2190">
    <property type="match status" value="1"/>
</dbReference>
<sequence>MQKQQDNNHILVTWRGKKFTVPMTSSATLKEFGDSLQKLTDVRADTLRLIVRSDKSSKMLYPFSDEHSSLTLQETPLFQVKSIMMMGVPKDEVDQVLQNAKADMRIAGFDEEERRLRQRTLSGPSTTLKLPQGNYIFSEFRTLHIPGLELTPPASEALKLMHMLAADPGIVAIMNKHRWRVGIMTEMAPEGYVGVSSVCILGFNKNQGEEISLRLRTDDLKGFRKYQSIKKTLLHELAHMVYSEHDANFYALDKQLNQEAVSLDWTRSTSHTLSGARFSREHEEELSYSGETENLSRKLGGKGTDQLANARLSSVAAAYRRLDSAVSNLSGTVEAAEKHNDSELDTQYGADFIHAAVKELSMGEVNDNNCECNTGSNAHDCIGKGKMEPDPDDSGDTEVMESETYRVYKDEKNISEPDPDDSEMMSSLTTERVFTETLLHGEPDPENLRAPLINGFVNKPDHFIDRRESQIQHEKRLDEFVGQGDSAANQNMLCDDLHVLEEGSALLESMKSHQLTENSTKPDPDIVQKVVQYAEPDPDDSMVPYQGISETQTDEPDPNDQELQRIQDPVTVICNRLQKAIEMLQSEVNPSESVTVLQTLFKIIRNVIEHPNEIKFRKLRKANPVIQRNVANYKAAMEILLLIGFIEDVVMDEIGKSETYLILKRNDPGLLWLAKSSLETCISS</sequence>
<name>A0AAD8J2M3_9APIA</name>
<dbReference type="Gene3D" id="3.10.20.90">
    <property type="entry name" value="Phosphatidylinositol 3-kinase Catalytic Subunit, Chain A, domain 1"/>
    <property type="match status" value="1"/>
</dbReference>
<gene>
    <name evidence="3" type="ORF">POM88_006004</name>
</gene>
<proteinExistence type="predicted"/>
<organism evidence="3 4">
    <name type="scientific">Heracleum sosnowskyi</name>
    <dbReference type="NCBI Taxonomy" id="360622"/>
    <lineage>
        <taxon>Eukaryota</taxon>
        <taxon>Viridiplantae</taxon>
        <taxon>Streptophyta</taxon>
        <taxon>Embryophyta</taxon>
        <taxon>Tracheophyta</taxon>
        <taxon>Spermatophyta</taxon>
        <taxon>Magnoliopsida</taxon>
        <taxon>eudicotyledons</taxon>
        <taxon>Gunneridae</taxon>
        <taxon>Pentapetalae</taxon>
        <taxon>asterids</taxon>
        <taxon>campanulids</taxon>
        <taxon>Apiales</taxon>
        <taxon>Apiaceae</taxon>
        <taxon>Apioideae</taxon>
        <taxon>apioid superclade</taxon>
        <taxon>Tordylieae</taxon>
        <taxon>Tordyliinae</taxon>
        <taxon>Heracleum</taxon>
    </lineage>
</organism>
<dbReference type="SUPFAM" id="SSF54236">
    <property type="entry name" value="Ubiquitin-like"/>
    <property type="match status" value="1"/>
</dbReference>
<protein>
    <submittedName>
        <fullName evidence="3">WLM domain-containing protein</fullName>
    </submittedName>
</protein>
<dbReference type="Proteomes" id="UP001237642">
    <property type="component" value="Unassembled WGS sequence"/>
</dbReference>
<accession>A0AAD8J2M3</accession>
<evidence type="ECO:0000313" key="3">
    <source>
        <dbReference type="EMBL" id="KAK1396141.1"/>
    </source>
</evidence>
<dbReference type="Pfam" id="PF08325">
    <property type="entry name" value="WLM"/>
    <property type="match status" value="1"/>
</dbReference>
<dbReference type="Pfam" id="PF09409">
    <property type="entry name" value="PUB"/>
    <property type="match status" value="1"/>
</dbReference>
<evidence type="ECO:0000313" key="4">
    <source>
        <dbReference type="Proteomes" id="UP001237642"/>
    </source>
</evidence>